<evidence type="ECO:0000256" key="4">
    <source>
        <dbReference type="RuleBase" id="RU000572"/>
    </source>
</evidence>
<gene>
    <name evidence="5" type="ORF">FRX31_002300</name>
</gene>
<dbReference type="EMBL" id="JABWDY010000435">
    <property type="protein sequence ID" value="KAF5208112.1"/>
    <property type="molecule type" value="Genomic_DNA"/>
</dbReference>
<dbReference type="OrthoDB" id="10264538at2759"/>
<evidence type="ECO:0000313" key="6">
    <source>
        <dbReference type="Proteomes" id="UP000554482"/>
    </source>
</evidence>
<evidence type="ECO:0000256" key="3">
    <source>
        <dbReference type="ARBA" id="ARBA00023274"/>
    </source>
</evidence>
<keyword evidence="6" id="KW-1185">Reference proteome</keyword>
<dbReference type="GO" id="GO:0003723">
    <property type="term" value="F:RNA binding"/>
    <property type="evidence" value="ECO:0007669"/>
    <property type="project" value="TreeGrafter"/>
</dbReference>
<dbReference type="InterPro" id="IPR001380">
    <property type="entry name" value="Ribosomal_eL13"/>
</dbReference>
<dbReference type="PANTHER" id="PTHR11722:SF0">
    <property type="entry name" value="LARGE RIBOSOMAL SUBUNIT PROTEIN EL13"/>
    <property type="match status" value="1"/>
</dbReference>
<organism evidence="5 6">
    <name type="scientific">Thalictrum thalictroides</name>
    <name type="common">Rue-anemone</name>
    <name type="synonym">Anemone thalictroides</name>
    <dbReference type="NCBI Taxonomy" id="46969"/>
    <lineage>
        <taxon>Eukaryota</taxon>
        <taxon>Viridiplantae</taxon>
        <taxon>Streptophyta</taxon>
        <taxon>Embryophyta</taxon>
        <taxon>Tracheophyta</taxon>
        <taxon>Spermatophyta</taxon>
        <taxon>Magnoliopsida</taxon>
        <taxon>Ranunculales</taxon>
        <taxon>Ranunculaceae</taxon>
        <taxon>Thalictroideae</taxon>
        <taxon>Thalictrum</taxon>
    </lineage>
</organism>
<evidence type="ECO:0000256" key="2">
    <source>
        <dbReference type="ARBA" id="ARBA00022980"/>
    </source>
</evidence>
<protein>
    <recommendedName>
        <fullName evidence="4">60S ribosomal protein L13</fullName>
    </recommendedName>
</protein>
<evidence type="ECO:0000256" key="1">
    <source>
        <dbReference type="ARBA" id="ARBA00005640"/>
    </source>
</evidence>
<proteinExistence type="inferred from homology"/>
<dbReference type="GO" id="GO:0003735">
    <property type="term" value="F:structural constituent of ribosome"/>
    <property type="evidence" value="ECO:0007669"/>
    <property type="project" value="InterPro"/>
</dbReference>
<dbReference type="GO" id="GO:0022625">
    <property type="term" value="C:cytosolic large ribosomal subunit"/>
    <property type="evidence" value="ECO:0007669"/>
    <property type="project" value="TreeGrafter"/>
</dbReference>
<dbReference type="AlphaFoldDB" id="A0A7J6XHB4"/>
<dbReference type="GO" id="GO:0006412">
    <property type="term" value="P:translation"/>
    <property type="evidence" value="ECO:0007669"/>
    <property type="project" value="InterPro"/>
</dbReference>
<keyword evidence="3 4" id="KW-0687">Ribonucleoprotein</keyword>
<dbReference type="Pfam" id="PF01294">
    <property type="entry name" value="Ribosomal_L13e"/>
    <property type="match status" value="1"/>
</dbReference>
<dbReference type="InterPro" id="IPR018256">
    <property type="entry name" value="Ribosomal_eL13_CS"/>
</dbReference>
<dbReference type="Proteomes" id="UP000554482">
    <property type="component" value="Unassembled WGS sequence"/>
</dbReference>
<keyword evidence="2 4" id="KW-0689">Ribosomal protein</keyword>
<accession>A0A7J6XHB4</accession>
<comment type="similarity">
    <text evidence="1 4">Belongs to the eukaryotic ribosomal protein eL13 family.</text>
</comment>
<evidence type="ECO:0000313" key="5">
    <source>
        <dbReference type="EMBL" id="KAF5208112.1"/>
    </source>
</evidence>
<sequence>MLLKHNNVIPNGHFKKHCQNYVKTWFNQLARKTRRCNARQKKAGRFSHTLLLATLKYKMKVRAGRGFSLEELKAAGIPKKLAPTIHRRRTIPWGAFKLICSQVQGSYMPIVQEKATFERKKELDFNRITVNPPAAAALQSWSSVKDMMESWLAMRNGGVLHVLLQFVGPDVSRFPRASKESVALGDTVQQIKAVLQPAEAGCGSDLYSKTTMEVERCFGPHQDLAITMIPRSGMYAVSVGACSPGWALLTSQCMVLYLCDSNGGFRIMY</sequence>
<comment type="caution">
    <text evidence="5">The sequence shown here is derived from an EMBL/GenBank/DDBJ whole genome shotgun (WGS) entry which is preliminary data.</text>
</comment>
<dbReference type="PROSITE" id="PS01104">
    <property type="entry name" value="RIBOSOMAL_L13E"/>
    <property type="match status" value="1"/>
</dbReference>
<dbReference type="PANTHER" id="PTHR11722">
    <property type="entry name" value="60S RIBOSOMAL PROTEIN L13"/>
    <property type="match status" value="1"/>
</dbReference>
<name>A0A7J6XHB4_THATH</name>
<reference evidence="5 6" key="1">
    <citation type="submission" date="2020-06" db="EMBL/GenBank/DDBJ databases">
        <title>Transcriptomic and genomic resources for Thalictrum thalictroides and T. hernandezii: Facilitating candidate gene discovery in an emerging model plant lineage.</title>
        <authorList>
            <person name="Arias T."/>
            <person name="Riano-Pachon D.M."/>
            <person name="Di Stilio V.S."/>
        </authorList>
    </citation>
    <scope>NUCLEOTIDE SEQUENCE [LARGE SCALE GENOMIC DNA]</scope>
    <source>
        <strain evidence="6">cv. WT478/WT964</strain>
        <tissue evidence="5">Leaves</tissue>
    </source>
</reference>